<proteinExistence type="predicted"/>
<organism evidence="1">
    <name type="scientific">Rhipicephalus zambeziensis</name>
    <dbReference type="NCBI Taxonomy" id="60191"/>
    <lineage>
        <taxon>Eukaryota</taxon>
        <taxon>Metazoa</taxon>
        <taxon>Ecdysozoa</taxon>
        <taxon>Arthropoda</taxon>
        <taxon>Chelicerata</taxon>
        <taxon>Arachnida</taxon>
        <taxon>Acari</taxon>
        <taxon>Parasitiformes</taxon>
        <taxon>Ixodida</taxon>
        <taxon>Ixodoidea</taxon>
        <taxon>Ixodidae</taxon>
        <taxon>Rhipicephalinae</taxon>
        <taxon>Rhipicephalus</taxon>
        <taxon>Rhipicephalus</taxon>
    </lineage>
</organism>
<name>A0A224YH74_9ACAR</name>
<sequence>MEKTCSYEQQPMLALNYTGNVLSHHTGTISDTHRLVIVLNADIVTYASSQLVHQHGARLATGIIDFNLLVTSKRLPVFTVCLHFLLSLMPRACKHRMSLKIGTFKKKETTVAAT</sequence>
<reference evidence="1" key="1">
    <citation type="journal article" date="2017" name="Parasit. Vectors">
        <title>Sialotranscriptomics of Rhipicephalus zambeziensis reveals intricate expression profiles of secretory proteins and suggests tight temporal transcriptional regulation during blood-feeding.</title>
        <authorList>
            <person name="de Castro M.H."/>
            <person name="de Klerk D."/>
            <person name="Pienaar R."/>
            <person name="Rees D.J.G."/>
            <person name="Mans B.J."/>
        </authorList>
    </citation>
    <scope>NUCLEOTIDE SEQUENCE</scope>
    <source>
        <tissue evidence="1">Salivary glands</tissue>
    </source>
</reference>
<dbReference type="AlphaFoldDB" id="A0A224YH74"/>
<accession>A0A224YH74</accession>
<protein>
    <submittedName>
        <fullName evidence="1">Uncharacterized protein</fullName>
    </submittedName>
</protein>
<dbReference type="EMBL" id="GFPF01002006">
    <property type="protein sequence ID" value="MAA13152.1"/>
    <property type="molecule type" value="Transcribed_RNA"/>
</dbReference>
<evidence type="ECO:0000313" key="1">
    <source>
        <dbReference type="EMBL" id="MAA13152.1"/>
    </source>
</evidence>